<name>A0A2T9ZAU0_9FUNG</name>
<feature type="compositionally biased region" description="Polar residues" evidence="3">
    <location>
        <begin position="1"/>
        <end position="15"/>
    </location>
</feature>
<evidence type="ECO:0000256" key="3">
    <source>
        <dbReference type="SAM" id="MobiDB-lite"/>
    </source>
</evidence>
<feature type="compositionally biased region" description="Low complexity" evidence="3">
    <location>
        <begin position="957"/>
        <end position="970"/>
    </location>
</feature>
<dbReference type="Proteomes" id="UP000245609">
    <property type="component" value="Unassembled WGS sequence"/>
</dbReference>
<feature type="compositionally biased region" description="Polar residues" evidence="3">
    <location>
        <begin position="182"/>
        <end position="191"/>
    </location>
</feature>
<dbReference type="GO" id="GO:0000398">
    <property type="term" value="P:mRNA splicing, via spliceosome"/>
    <property type="evidence" value="ECO:0007669"/>
    <property type="project" value="TreeGrafter"/>
</dbReference>
<feature type="compositionally biased region" description="Basic and acidic residues" evidence="3">
    <location>
        <begin position="199"/>
        <end position="210"/>
    </location>
</feature>
<reference evidence="5 6" key="1">
    <citation type="journal article" date="2018" name="MBio">
        <title>Comparative Genomics Reveals the Core Gene Toolbox for the Fungus-Insect Symbiosis.</title>
        <authorList>
            <person name="Wang Y."/>
            <person name="Stata M."/>
            <person name="Wang W."/>
            <person name="Stajich J.E."/>
            <person name="White M.M."/>
            <person name="Moncalvo J.M."/>
        </authorList>
    </citation>
    <scope>NUCLEOTIDE SEQUENCE [LARGE SCALE GENOMIC DNA]</scope>
    <source>
        <strain evidence="5 6">SC-DP-2</strain>
    </source>
</reference>
<keyword evidence="6" id="KW-1185">Reference proteome</keyword>
<feature type="region of interest" description="Disordered" evidence="3">
    <location>
        <begin position="1"/>
        <end position="40"/>
    </location>
</feature>
<dbReference type="STRING" id="133381.A0A2T9ZAU0"/>
<feature type="domain" description="RRM" evidence="4">
    <location>
        <begin position="408"/>
        <end position="476"/>
    </location>
</feature>
<dbReference type="SUPFAM" id="SSF54928">
    <property type="entry name" value="RNA-binding domain, RBD"/>
    <property type="match status" value="2"/>
</dbReference>
<feature type="region of interest" description="Disordered" evidence="3">
    <location>
        <begin position="997"/>
        <end position="1074"/>
    </location>
</feature>
<feature type="compositionally biased region" description="Polar residues" evidence="3">
    <location>
        <begin position="722"/>
        <end position="738"/>
    </location>
</feature>
<dbReference type="InterPro" id="IPR000504">
    <property type="entry name" value="RRM_dom"/>
</dbReference>
<dbReference type="PROSITE" id="PS50102">
    <property type="entry name" value="RRM"/>
    <property type="match status" value="3"/>
</dbReference>
<dbReference type="PANTHER" id="PTHR14089:SF8">
    <property type="entry name" value="RNA-BINDING PROTEIN MRN1"/>
    <property type="match status" value="1"/>
</dbReference>
<dbReference type="EMBL" id="MBFS01000861">
    <property type="protein sequence ID" value="PVV01713.1"/>
    <property type="molecule type" value="Genomic_DNA"/>
</dbReference>
<sequence>MRASQNFRSNNTTILNSSFNPSSSINSKVSAPSFHSNQENTKHASRTLYFGNIPPSFPVTELLNQITEGSIDNVRNLYMKLANGLKKIHFGNKGTYTSQRGQGVKVGWGKSIPINKDVSAAIELHNASRAVYIGNFELSEDLKSSDINKDGTSSKNENIPEKEIVEPVSNANEENIAKSKSENSNIATGGNNKDIPGSESEKRNQLDLKNDNNVNANPLNNSTTSDSVPENLKTKIDGELPKNEIEQTQASQHTNENSLDDAETKHENTDSLVSFDTRNIEGDTIRKKSDSDDLNTESQKDKEDISLDHPGYNDDFELMPPEFDSEIGIDDSQDNMLVDAELDNDGSIDLSFHHEGGDFLFEDSDSIAELQSNEISNDLAEQIDLPASEEASGQTTDKQQSSEANKTSIPTFIHLSKEELKSQLSQFGEIEFIRSNPSRKCVFVYFLSVSSAIRCVKNLAKNPGWGSPIKVNYAKDRCNKPELDSNTQIFHGQNYKQGTQNRSIEYSNDFYKEGYNNPGFYSQAEAGTAYQHDNAYGHNMNLDSITNRDKNQGNRCIYIGGVDPSITVEELCNYIRGGPVQIIKQVKEKHACFVTFLYPQDAENFFYLATSNIIRFKNKQFKIGWGSHTGQLPFSIKSAVEKGATRAVYISNLPPNTTIATLRADFGIFGEVEYINIVKAKHTGFIHFTDINNAITTVNSMRTYIELTKNSSGNLNDDEEGSNTNPGNTRDSTTSPSFEKNLPEKYVEGYNSCRFDYAKDRCALPVRSGTFGSSDNPSMSGMPMVNGGFPGQDGFVRPPDFSHRQGYSNNNNPLSASPTNYSEPSFSGGPVYNQAYSETATLVNPSYPNVGPSPRGNMYGGNSLNTVKSGPVRGRFNFVNSNRQKGHIYKSGPSSLGARNGSRNEVFNKYDQSASSKMGYLNRTPKQRIPNPSVQKAPGFIEYPSVQYNPSSGIGAPSQQQPYGYPSQGYDGTAGYSNVQGPPGAFSSIYTGGGSQQDYYYQQPPPNYASATYNYPTPQGPVAPGNAQYSQLPYADPNYRPPMPPGQGPGQIQNRLGPANNSGQTSTMPLSLKE</sequence>
<feature type="compositionally biased region" description="Polar residues" evidence="3">
    <location>
        <begin position="805"/>
        <end position="825"/>
    </location>
</feature>
<dbReference type="AlphaFoldDB" id="A0A2T9ZAU0"/>
<feature type="region of interest" description="Disordered" evidence="3">
    <location>
        <begin position="878"/>
        <end position="902"/>
    </location>
</feature>
<comment type="caution">
    <text evidence="5">The sequence shown here is derived from an EMBL/GenBank/DDBJ whole genome shotgun (WGS) entry which is preliminary data.</text>
</comment>
<feature type="region of interest" description="Disordered" evidence="3">
    <location>
        <begin position="951"/>
        <end position="979"/>
    </location>
</feature>
<feature type="compositionally biased region" description="Polar residues" evidence="3">
    <location>
        <begin position="246"/>
        <end position="257"/>
    </location>
</feature>
<feature type="domain" description="RRM" evidence="4">
    <location>
        <begin position="555"/>
        <end position="628"/>
    </location>
</feature>
<organism evidence="5 6">
    <name type="scientific">Smittium megazygosporum</name>
    <dbReference type="NCBI Taxonomy" id="133381"/>
    <lineage>
        <taxon>Eukaryota</taxon>
        <taxon>Fungi</taxon>
        <taxon>Fungi incertae sedis</taxon>
        <taxon>Zoopagomycota</taxon>
        <taxon>Kickxellomycotina</taxon>
        <taxon>Harpellomycetes</taxon>
        <taxon>Harpellales</taxon>
        <taxon>Legeriomycetaceae</taxon>
        <taxon>Smittium</taxon>
    </lineage>
</organism>
<protein>
    <recommendedName>
        <fullName evidence="4">RRM domain-containing protein</fullName>
    </recommendedName>
</protein>
<feature type="domain" description="RRM" evidence="4">
    <location>
        <begin position="646"/>
        <end position="710"/>
    </location>
</feature>
<dbReference type="Gene3D" id="3.30.70.330">
    <property type="match status" value="3"/>
</dbReference>
<feature type="compositionally biased region" description="Low complexity" evidence="3">
    <location>
        <begin position="16"/>
        <end position="33"/>
    </location>
</feature>
<feature type="compositionally biased region" description="Low complexity" evidence="3">
    <location>
        <begin position="211"/>
        <end position="221"/>
    </location>
</feature>
<dbReference type="PANTHER" id="PTHR14089">
    <property type="entry name" value="PRE-MRNA-SPLICING FACTOR RBM22"/>
    <property type="match status" value="1"/>
</dbReference>
<accession>A0A2T9ZAU0</accession>
<dbReference type="InterPro" id="IPR012677">
    <property type="entry name" value="Nucleotide-bd_a/b_plait_sf"/>
</dbReference>
<feature type="region of interest" description="Disordered" evidence="3">
    <location>
        <begin position="710"/>
        <end position="741"/>
    </location>
</feature>
<feature type="region of interest" description="Disordered" evidence="3">
    <location>
        <begin position="919"/>
        <end position="938"/>
    </location>
</feature>
<evidence type="ECO:0000313" key="5">
    <source>
        <dbReference type="EMBL" id="PVV01713.1"/>
    </source>
</evidence>
<dbReference type="InterPro" id="IPR035979">
    <property type="entry name" value="RBD_domain_sf"/>
</dbReference>
<dbReference type="GO" id="GO:0003729">
    <property type="term" value="F:mRNA binding"/>
    <property type="evidence" value="ECO:0007669"/>
    <property type="project" value="TreeGrafter"/>
</dbReference>
<proteinExistence type="predicted"/>
<dbReference type="OrthoDB" id="6407164at2759"/>
<keyword evidence="1 2" id="KW-0694">RNA-binding</keyword>
<dbReference type="InterPro" id="IPR039171">
    <property type="entry name" value="Cwc2/Slt11"/>
</dbReference>
<evidence type="ECO:0000259" key="4">
    <source>
        <dbReference type="PROSITE" id="PS50102"/>
    </source>
</evidence>
<evidence type="ECO:0000256" key="1">
    <source>
        <dbReference type="ARBA" id="ARBA00022884"/>
    </source>
</evidence>
<feature type="compositionally biased region" description="Basic and acidic residues" evidence="3">
    <location>
        <begin position="298"/>
        <end position="307"/>
    </location>
</feature>
<dbReference type="Pfam" id="PF00076">
    <property type="entry name" value="RRM_1"/>
    <property type="match status" value="1"/>
</dbReference>
<feature type="compositionally biased region" description="Basic and acidic residues" evidence="3">
    <location>
        <begin position="278"/>
        <end position="291"/>
    </location>
</feature>
<gene>
    <name evidence="5" type="ORF">BB560_003855</name>
</gene>
<dbReference type="SMART" id="SM00360">
    <property type="entry name" value="RRM"/>
    <property type="match status" value="3"/>
</dbReference>
<feature type="region of interest" description="Disordered" evidence="3">
    <location>
        <begin position="143"/>
        <end position="313"/>
    </location>
</feature>
<evidence type="ECO:0000313" key="6">
    <source>
        <dbReference type="Proteomes" id="UP000245609"/>
    </source>
</evidence>
<dbReference type="GO" id="GO:0010494">
    <property type="term" value="C:cytoplasmic stress granule"/>
    <property type="evidence" value="ECO:0007669"/>
    <property type="project" value="TreeGrafter"/>
</dbReference>
<feature type="compositionally biased region" description="Polar residues" evidence="3">
    <location>
        <begin position="1059"/>
        <end position="1074"/>
    </location>
</feature>
<evidence type="ECO:0000256" key="2">
    <source>
        <dbReference type="PROSITE-ProRule" id="PRU00176"/>
    </source>
</evidence>
<feature type="region of interest" description="Disordered" evidence="3">
    <location>
        <begin position="799"/>
        <end position="826"/>
    </location>
</feature>
<feature type="compositionally biased region" description="Basic and acidic residues" evidence="3">
    <location>
        <begin position="232"/>
        <end position="245"/>
    </location>
</feature>